<keyword evidence="1" id="KW-0812">Transmembrane</keyword>
<gene>
    <name evidence="2" type="primary">lgt</name>
    <name evidence="2" type="ORF">NCTC3166_01155</name>
</gene>
<keyword evidence="2" id="KW-0449">Lipoprotein</keyword>
<dbReference type="KEGG" id="svf:NCTC3166_01155"/>
<dbReference type="AlphaFoldDB" id="A0A447Z4T0"/>
<dbReference type="GO" id="GO:0016757">
    <property type="term" value="F:glycosyltransferase activity"/>
    <property type="evidence" value="ECO:0007669"/>
    <property type="project" value="UniProtKB-KW"/>
</dbReference>
<keyword evidence="2" id="KW-0328">Glycosyltransferase</keyword>
<protein>
    <submittedName>
        <fullName evidence="2">Prolipoprotein diacylglyceryl transferase</fullName>
        <ecNumber evidence="2">2.4.99.-</ecNumber>
    </submittedName>
</protein>
<keyword evidence="1" id="KW-1133">Transmembrane helix</keyword>
<dbReference type="Proteomes" id="UP000270025">
    <property type="component" value="Chromosome"/>
</dbReference>
<proteinExistence type="predicted"/>
<feature type="transmembrane region" description="Helical" evidence="1">
    <location>
        <begin position="58"/>
        <end position="84"/>
    </location>
</feature>
<keyword evidence="1" id="KW-0472">Membrane</keyword>
<keyword evidence="3" id="KW-1185">Reference proteome</keyword>
<sequence>MLLFIYMIYVIYSLSKMKNEGKRVSIFTKLIVYGLLILSLFMLYFSFLSFLFSPLPFFGFLAAFAIGGMMLSLKIVIAFLLLLLSLSLFLDSKNSEPDTPLIDHWLRLAVHILLIII</sequence>
<name>A0A447Z4T0_9STRE</name>
<accession>A0A447Z4T0</accession>
<evidence type="ECO:0000313" key="3">
    <source>
        <dbReference type="Proteomes" id="UP000270025"/>
    </source>
</evidence>
<dbReference type="EC" id="2.4.99.-" evidence="2"/>
<dbReference type="EMBL" id="LR134266">
    <property type="protein sequence ID" value="VED67333.1"/>
    <property type="molecule type" value="Genomic_DNA"/>
</dbReference>
<keyword evidence="2" id="KW-0808">Transferase</keyword>
<evidence type="ECO:0000313" key="2">
    <source>
        <dbReference type="EMBL" id="VED67333.1"/>
    </source>
</evidence>
<evidence type="ECO:0000256" key="1">
    <source>
        <dbReference type="SAM" id="Phobius"/>
    </source>
</evidence>
<reference evidence="2 3" key="1">
    <citation type="submission" date="2018-12" db="EMBL/GenBank/DDBJ databases">
        <authorList>
            <consortium name="Pathogen Informatics"/>
        </authorList>
    </citation>
    <scope>NUCLEOTIDE SEQUENCE [LARGE SCALE GENOMIC DNA]</scope>
    <source>
        <strain evidence="2 3">NCTC3166</strain>
    </source>
</reference>
<organism evidence="2 3">
    <name type="scientific">Streptococcus viridans</name>
    <dbReference type="NCBI Taxonomy" id="78535"/>
    <lineage>
        <taxon>Bacteria</taxon>
        <taxon>Bacillati</taxon>
        <taxon>Bacillota</taxon>
        <taxon>Bacilli</taxon>
        <taxon>Lactobacillales</taxon>
        <taxon>Streptococcaceae</taxon>
        <taxon>Streptococcus</taxon>
    </lineage>
</organism>
<feature type="transmembrane region" description="Helical" evidence="1">
    <location>
        <begin position="30"/>
        <end position="52"/>
    </location>
</feature>